<evidence type="ECO:0000313" key="1">
    <source>
        <dbReference type="EMBL" id="ANS55262.1"/>
    </source>
</evidence>
<proteinExistence type="predicted"/>
<keyword evidence="1" id="KW-0614">Plasmid</keyword>
<accession>A0A1B1LQE0</accession>
<dbReference type="EMBL" id="KU318421">
    <property type="protein sequence ID" value="ANS55262.1"/>
    <property type="molecule type" value="Genomic_DNA"/>
</dbReference>
<sequence>MSCRGIRKPLGLPKQNCEQGGCFVLPGHQKAAGSPEAELRTRGLFCPAGVSESRWATRSRTANKGVVLSCRGIRKPPGLPKQDCEQGEGLSGYHKAIKG</sequence>
<protein>
    <submittedName>
        <fullName evidence="1">Uncharacterized protein</fullName>
    </submittedName>
</protein>
<reference evidence="1" key="1">
    <citation type="submission" date="2015-12" db="EMBL/GenBank/DDBJ databases">
        <title>Klebsiella pneumoniae strain KP04 plasmid pKP04VIM, complete sequence.</title>
        <authorList>
            <person name="Li R."/>
            <person name="Lin D."/>
            <person name="Chen C."/>
        </authorList>
    </citation>
    <scope>NUCLEOTIDE SEQUENCE</scope>
    <source>
        <plasmid evidence="1">pKP04VIM</plasmid>
    </source>
</reference>
<name>A0A1B1LQE0_KLEPN</name>
<dbReference type="AlphaFoldDB" id="A0A1B1LQE0"/>
<geneLocation type="plasmid" evidence="1">
    <name>pKP04VIM</name>
</geneLocation>
<organism evidence="1">
    <name type="scientific">Klebsiella pneumoniae</name>
    <dbReference type="NCBI Taxonomy" id="573"/>
    <lineage>
        <taxon>Bacteria</taxon>
        <taxon>Pseudomonadati</taxon>
        <taxon>Pseudomonadota</taxon>
        <taxon>Gammaproteobacteria</taxon>
        <taxon>Enterobacterales</taxon>
        <taxon>Enterobacteriaceae</taxon>
        <taxon>Klebsiella/Raoultella group</taxon>
        <taxon>Klebsiella</taxon>
        <taxon>Klebsiella pneumoniae complex</taxon>
    </lineage>
</organism>